<name>A0A3Q8XB37_9BACL</name>
<dbReference type="Proteomes" id="UP000272528">
    <property type="component" value="Chromosome"/>
</dbReference>
<dbReference type="InterPro" id="IPR012495">
    <property type="entry name" value="TadE-like_dom"/>
</dbReference>
<gene>
    <name evidence="4" type="ORF">EJC50_27380</name>
</gene>
<dbReference type="OrthoDB" id="4376109at2"/>
<evidence type="ECO:0000259" key="3">
    <source>
        <dbReference type="Pfam" id="PF07811"/>
    </source>
</evidence>
<accession>A0A3Q8XB37</accession>
<organism evidence="4 5">
    <name type="scientific">Paenibacillus albus</name>
    <dbReference type="NCBI Taxonomy" id="2495582"/>
    <lineage>
        <taxon>Bacteria</taxon>
        <taxon>Bacillati</taxon>
        <taxon>Bacillota</taxon>
        <taxon>Bacilli</taxon>
        <taxon>Bacillales</taxon>
        <taxon>Paenibacillaceae</taxon>
        <taxon>Paenibacillus</taxon>
    </lineage>
</organism>
<evidence type="ECO:0000256" key="2">
    <source>
        <dbReference type="SAM" id="Phobius"/>
    </source>
</evidence>
<dbReference type="RefSeq" id="WP_126019181.1">
    <property type="nucleotide sequence ID" value="NZ_CP034437.1"/>
</dbReference>
<reference evidence="5" key="1">
    <citation type="submission" date="2018-12" db="EMBL/GenBank/DDBJ databases">
        <title>Genome sequence of Peanibacillus sp.</title>
        <authorList>
            <person name="Subramani G."/>
            <person name="Srinivasan S."/>
            <person name="Kim M.K."/>
        </authorList>
    </citation>
    <scope>NUCLEOTIDE SEQUENCE [LARGE SCALE GENOMIC DNA]</scope>
    <source>
        <strain evidence="5">18JY67-1</strain>
    </source>
</reference>
<evidence type="ECO:0000256" key="1">
    <source>
        <dbReference type="SAM" id="MobiDB-lite"/>
    </source>
</evidence>
<keyword evidence="2" id="KW-0472">Membrane</keyword>
<evidence type="ECO:0000313" key="5">
    <source>
        <dbReference type="Proteomes" id="UP000272528"/>
    </source>
</evidence>
<proteinExistence type="predicted"/>
<feature type="transmembrane region" description="Helical" evidence="2">
    <location>
        <begin position="21"/>
        <end position="46"/>
    </location>
</feature>
<keyword evidence="2" id="KW-1133">Transmembrane helix</keyword>
<feature type="region of interest" description="Disordered" evidence="1">
    <location>
        <begin position="81"/>
        <end position="102"/>
    </location>
</feature>
<protein>
    <submittedName>
        <fullName evidence="4">Pilus assembly protein</fullName>
    </submittedName>
</protein>
<dbReference type="AlphaFoldDB" id="A0A3Q8XB37"/>
<feature type="domain" description="TadE-like" evidence="3">
    <location>
        <begin position="20"/>
        <end position="62"/>
    </location>
</feature>
<dbReference type="KEGG" id="palb:EJC50_27380"/>
<dbReference type="Pfam" id="PF07811">
    <property type="entry name" value="TadE"/>
    <property type="match status" value="1"/>
</dbReference>
<evidence type="ECO:0000313" key="4">
    <source>
        <dbReference type="EMBL" id="AZN43003.1"/>
    </source>
</evidence>
<dbReference type="EMBL" id="CP034437">
    <property type="protein sequence ID" value="AZN43003.1"/>
    <property type="molecule type" value="Genomic_DNA"/>
</dbReference>
<keyword evidence="5" id="KW-1185">Reference proteome</keyword>
<sequence>MKRPAQSVGSMDKRRRGEDGSITLEASLIMPTVLMVFIFLICFIRLSMVQMALHGAVSQAVREVAANIHPVELAMDKFATSDDAEGGVGGQEEEKDSPSPSLAELPGVSMVADKLESWLPPPSGTLLAAALRGDWKPVEDAAATEIGRSIVEPLLARATDGSVLEPEQLRLSKLSLPDLKSKQEAYILIEASYSFKLGFPFTKKAIVLKERAEERVWVSDPVPSLSGSGETGGQMAPIQIVLIEPTPAKRGNKARVVVKTTPGRSLSIEVLYKSGRSVAKHLGNTNAGDDGMAEWTWLVSGNTTPGVWEIVVSSSDGAKAARHFVVEKKAD</sequence>
<keyword evidence="2" id="KW-0812">Transmembrane</keyword>